<dbReference type="Pfam" id="PF00565">
    <property type="entry name" value="SNase"/>
    <property type="match status" value="1"/>
</dbReference>
<evidence type="ECO:0000313" key="6">
    <source>
        <dbReference type="Proteomes" id="UP001241603"/>
    </source>
</evidence>
<accession>A0ABU0H4I3</accession>
<dbReference type="PROSITE" id="PS50830">
    <property type="entry name" value="TNASE_3"/>
    <property type="match status" value="1"/>
</dbReference>
<organism evidence="5 6">
    <name type="scientific">Kaistia dalseonensis</name>
    <dbReference type="NCBI Taxonomy" id="410840"/>
    <lineage>
        <taxon>Bacteria</taxon>
        <taxon>Pseudomonadati</taxon>
        <taxon>Pseudomonadota</taxon>
        <taxon>Alphaproteobacteria</taxon>
        <taxon>Hyphomicrobiales</taxon>
        <taxon>Kaistiaceae</taxon>
        <taxon>Kaistia</taxon>
    </lineage>
</organism>
<dbReference type="Proteomes" id="UP001241603">
    <property type="component" value="Unassembled WGS sequence"/>
</dbReference>
<dbReference type="GO" id="GO:0004519">
    <property type="term" value="F:endonuclease activity"/>
    <property type="evidence" value="ECO:0007669"/>
    <property type="project" value="UniProtKB-KW"/>
</dbReference>
<dbReference type="PANTHER" id="PTHR12302">
    <property type="entry name" value="EBNA2 BINDING PROTEIN P100"/>
    <property type="match status" value="1"/>
</dbReference>
<evidence type="ECO:0000256" key="3">
    <source>
        <dbReference type="ARBA" id="ARBA00022801"/>
    </source>
</evidence>
<proteinExistence type="predicted"/>
<keyword evidence="6" id="KW-1185">Reference proteome</keyword>
<dbReference type="Gene3D" id="2.40.50.90">
    <property type="match status" value="1"/>
</dbReference>
<comment type="caution">
    <text evidence="5">The sequence shown here is derived from an EMBL/GenBank/DDBJ whole genome shotgun (WGS) entry which is preliminary data.</text>
</comment>
<dbReference type="SMART" id="SM00318">
    <property type="entry name" value="SNc"/>
    <property type="match status" value="1"/>
</dbReference>
<keyword evidence="3" id="KW-0378">Hydrolase</keyword>
<dbReference type="SUPFAM" id="SSF50199">
    <property type="entry name" value="Staphylococcal nuclease"/>
    <property type="match status" value="1"/>
</dbReference>
<reference evidence="5 6" key="1">
    <citation type="submission" date="2023-07" db="EMBL/GenBank/DDBJ databases">
        <title>Genomic Encyclopedia of Type Strains, Phase IV (KMG-IV): sequencing the most valuable type-strain genomes for metagenomic binning, comparative biology and taxonomic classification.</title>
        <authorList>
            <person name="Goeker M."/>
        </authorList>
    </citation>
    <scope>NUCLEOTIDE SEQUENCE [LARGE SCALE GENOMIC DNA]</scope>
    <source>
        <strain evidence="5 6">B6-8</strain>
    </source>
</reference>
<dbReference type="InterPro" id="IPR016071">
    <property type="entry name" value="Staphylococal_nuclease_OB-fold"/>
</dbReference>
<dbReference type="InterPro" id="IPR035437">
    <property type="entry name" value="SNase_OB-fold_sf"/>
</dbReference>
<evidence type="ECO:0000313" key="5">
    <source>
        <dbReference type="EMBL" id="MDQ0437223.1"/>
    </source>
</evidence>
<sequence length="275" mass="29869">MVFVAILMADATASAKGETMAEEHLIGGTSCALVDGETGVVASVVDGDTVKLDTGIEVRLIGIQAPKLPLDRPDFAAWPLAAEAKAALERLALGQPAIVRYGGTRRDRYGRALGQVTVLPEDSEEIWLQRAMLDQGFARVYSFPDNRQCLGALMNAEREARKSGLGVWSDPYYAIRAATDQALATEHDVYDLVEGTVFSVGERGPIVYLDFGRDWATDFTAVLSKEATETLTAEGLDVGTLMGRRVRLRGWIESHDGASMRVTHPEQLELLDDGE</sequence>
<keyword evidence="2 5" id="KW-0255">Endonuclease</keyword>
<evidence type="ECO:0000256" key="2">
    <source>
        <dbReference type="ARBA" id="ARBA00022759"/>
    </source>
</evidence>
<keyword evidence="1" id="KW-0540">Nuclease</keyword>
<dbReference type="PANTHER" id="PTHR12302:SF3">
    <property type="entry name" value="SERINE_THREONINE-PROTEIN KINASE 31"/>
    <property type="match status" value="1"/>
</dbReference>
<feature type="domain" description="TNase-like" evidence="4">
    <location>
        <begin position="35"/>
        <end position="170"/>
    </location>
</feature>
<dbReference type="EMBL" id="JAUSVO010000002">
    <property type="protein sequence ID" value="MDQ0437223.1"/>
    <property type="molecule type" value="Genomic_DNA"/>
</dbReference>
<evidence type="ECO:0000256" key="1">
    <source>
        <dbReference type="ARBA" id="ARBA00022722"/>
    </source>
</evidence>
<name>A0ABU0H4I3_9HYPH</name>
<gene>
    <name evidence="5" type="ORF">QO014_001608</name>
</gene>
<protein>
    <submittedName>
        <fullName evidence="5">Endonuclease YncB(Thermonuclease family)</fullName>
    </submittedName>
</protein>
<evidence type="ECO:0000259" key="4">
    <source>
        <dbReference type="PROSITE" id="PS50830"/>
    </source>
</evidence>